<proteinExistence type="predicted"/>
<feature type="region of interest" description="Disordered" evidence="1">
    <location>
        <begin position="275"/>
        <end position="336"/>
    </location>
</feature>
<feature type="transmembrane region" description="Helical" evidence="2">
    <location>
        <begin position="125"/>
        <end position="147"/>
    </location>
</feature>
<sequence length="336" mass="36888">MVYLKFIDIDVYDGGTQNCYDGDSLVVSSADGQNITFCDGANYETEVKMTSRSAIDILFLSDDVMTSSSRGFKAIYSLYYQVETHESCIDDNDVRCSDGRCISLSVWLVDGYDFCGFDTPHEKGFPAFALVGPIVGMLVFFFCSLLASHIKGKCKSTNNEASNQAAVSLQSLNGTTTGEILESAISDNHESTSATVNSDNNDDDGNENEDSSLQSASLGRRNFDFSHSEEMAPPLNDTNQFRSNSPNHRKSILDTPPSYVNVVKIAAPRTVFNYDDDFEDSQSQSSEADNSSIEEQILPPTAPPLENDTCSSTRTDEPPPPSYDDVLRTTDHYLTL</sequence>
<evidence type="ECO:0000313" key="3">
    <source>
        <dbReference type="Proteomes" id="UP000694865"/>
    </source>
</evidence>
<dbReference type="InterPro" id="IPR035914">
    <property type="entry name" value="Sperma_CUB_dom_sf"/>
</dbReference>
<dbReference type="SUPFAM" id="SSF49854">
    <property type="entry name" value="Spermadhesin, CUB domain"/>
    <property type="match status" value="1"/>
</dbReference>
<reference evidence="4" key="1">
    <citation type="submission" date="2025-08" db="UniProtKB">
        <authorList>
            <consortium name="RefSeq"/>
        </authorList>
    </citation>
    <scope>IDENTIFICATION</scope>
    <source>
        <tissue evidence="4">Testes</tissue>
    </source>
</reference>
<feature type="compositionally biased region" description="Basic and acidic residues" evidence="1">
    <location>
        <begin position="221"/>
        <end position="230"/>
    </location>
</feature>
<keyword evidence="3" id="KW-1185">Reference proteome</keyword>
<feature type="compositionally biased region" description="Low complexity" evidence="1">
    <location>
        <begin position="281"/>
        <end position="291"/>
    </location>
</feature>
<feature type="region of interest" description="Disordered" evidence="1">
    <location>
        <begin position="185"/>
        <end position="255"/>
    </location>
</feature>
<gene>
    <name evidence="4" type="primary">LOC100374937</name>
</gene>
<feature type="compositionally biased region" description="Acidic residues" evidence="1">
    <location>
        <begin position="200"/>
        <end position="210"/>
    </location>
</feature>
<keyword evidence="2" id="KW-1133">Transmembrane helix</keyword>
<feature type="compositionally biased region" description="Basic and acidic residues" evidence="1">
    <location>
        <begin position="325"/>
        <end position="336"/>
    </location>
</feature>
<dbReference type="RefSeq" id="XP_002738075.1">
    <property type="nucleotide sequence ID" value="XM_002738029.2"/>
</dbReference>
<accession>A0ABM0GVA0</accession>
<evidence type="ECO:0000313" key="4">
    <source>
        <dbReference type="RefSeq" id="XP_002738075.1"/>
    </source>
</evidence>
<evidence type="ECO:0000256" key="1">
    <source>
        <dbReference type="SAM" id="MobiDB-lite"/>
    </source>
</evidence>
<dbReference type="GeneID" id="100374937"/>
<keyword evidence="2" id="KW-0812">Transmembrane</keyword>
<feature type="compositionally biased region" description="Polar residues" evidence="1">
    <location>
        <begin position="236"/>
        <end position="246"/>
    </location>
</feature>
<dbReference type="Proteomes" id="UP000694865">
    <property type="component" value="Unplaced"/>
</dbReference>
<keyword evidence="2" id="KW-0472">Membrane</keyword>
<protein>
    <submittedName>
        <fullName evidence="4">Uncharacterized protein LOC100374937</fullName>
    </submittedName>
</protein>
<evidence type="ECO:0000256" key="2">
    <source>
        <dbReference type="SAM" id="Phobius"/>
    </source>
</evidence>
<organism evidence="3 4">
    <name type="scientific">Saccoglossus kowalevskii</name>
    <name type="common">Acorn worm</name>
    <dbReference type="NCBI Taxonomy" id="10224"/>
    <lineage>
        <taxon>Eukaryota</taxon>
        <taxon>Metazoa</taxon>
        <taxon>Hemichordata</taxon>
        <taxon>Enteropneusta</taxon>
        <taxon>Harrimaniidae</taxon>
        <taxon>Saccoglossus</taxon>
    </lineage>
</organism>
<name>A0ABM0GVA0_SACKO</name>